<feature type="transmembrane region" description="Helical" evidence="7">
    <location>
        <begin position="90"/>
        <end position="107"/>
    </location>
</feature>
<keyword evidence="6 7" id="KW-0472">Membrane</keyword>
<keyword evidence="4 7" id="KW-0812">Transmembrane</keyword>
<dbReference type="HOGENOM" id="CLU_047714_1_0_9"/>
<dbReference type="KEGG" id="bpf:BpOF4_05915"/>
<feature type="transmembrane region" description="Helical" evidence="7">
    <location>
        <begin position="336"/>
        <end position="359"/>
    </location>
</feature>
<proteinExistence type="inferred from homology"/>
<evidence type="ECO:0000259" key="8">
    <source>
        <dbReference type="Pfam" id="PF01757"/>
    </source>
</evidence>
<keyword evidence="9" id="KW-0808">Transferase</keyword>
<keyword evidence="10" id="KW-1185">Reference proteome</keyword>
<dbReference type="Pfam" id="PF01757">
    <property type="entry name" value="Acyl_transf_3"/>
    <property type="match status" value="1"/>
</dbReference>
<feature type="transmembrane region" description="Helical" evidence="7">
    <location>
        <begin position="267"/>
        <end position="290"/>
    </location>
</feature>
<accession>D3FZK3</accession>
<keyword evidence="3" id="KW-1003">Cell membrane</keyword>
<evidence type="ECO:0000256" key="7">
    <source>
        <dbReference type="SAM" id="Phobius"/>
    </source>
</evidence>
<keyword evidence="5 7" id="KW-1133">Transmembrane helix</keyword>
<feature type="transmembrane region" description="Helical" evidence="7">
    <location>
        <begin position="233"/>
        <end position="255"/>
    </location>
</feature>
<dbReference type="PANTHER" id="PTHR40074:SF2">
    <property type="entry name" value="O-ACETYLTRANSFERASE WECH"/>
    <property type="match status" value="1"/>
</dbReference>
<name>D3FZK3_ALKPO</name>
<evidence type="ECO:0000256" key="1">
    <source>
        <dbReference type="ARBA" id="ARBA00004651"/>
    </source>
</evidence>
<dbReference type="AlphaFoldDB" id="D3FZK3"/>
<evidence type="ECO:0000313" key="10">
    <source>
        <dbReference type="Proteomes" id="UP000001544"/>
    </source>
</evidence>
<sequence>MAIQKKAPIYELNVVRGLAILAVLMVHATSIAAVTLDTTSMSFFAYNAYNTFFRFGTATFILLSSFVLFYSYYHRDISRSLVTNFYKKRMLYILIPYFVFSLIYITVNSRMFSNYAGFSDFLNDFGNKLMMGSAHPHLYFVFISVQFYLLFPLFLVFLKKFPKVVKHLIWIGFVIQFAYSLLNHFYIKYPYVGSISLSYMSHYLTGAFIGIYYESIKQWFSMKVRPFFSKQRLVILGIAAIWVFAVIGHIYLYYMQRAHGVSFDSKIFHLFWSLHTYFSALVTILIGHWIYKFGKPFIVNSLTYLGMLSFGIYLIHPLFLLFYRQYVYFGNEMWQYHLWIFSCFVIALVGSILVVHPVLYKMKGGWIFFGAQPKRLKAETKANAKQLN</sequence>
<dbReference type="eggNOG" id="COG1835">
    <property type="taxonomic scope" value="Bacteria"/>
</dbReference>
<feature type="transmembrane region" description="Helical" evidence="7">
    <location>
        <begin position="12"/>
        <end position="32"/>
    </location>
</feature>
<dbReference type="PANTHER" id="PTHR40074">
    <property type="entry name" value="O-ACETYLTRANSFERASE WECH"/>
    <property type="match status" value="1"/>
</dbReference>
<dbReference type="Proteomes" id="UP000001544">
    <property type="component" value="Chromosome"/>
</dbReference>
<feature type="transmembrane region" description="Helical" evidence="7">
    <location>
        <begin position="193"/>
        <end position="213"/>
    </location>
</feature>
<evidence type="ECO:0000256" key="5">
    <source>
        <dbReference type="ARBA" id="ARBA00022989"/>
    </source>
</evidence>
<dbReference type="GO" id="GO:0016413">
    <property type="term" value="F:O-acetyltransferase activity"/>
    <property type="evidence" value="ECO:0007669"/>
    <property type="project" value="TreeGrafter"/>
</dbReference>
<reference evidence="9 10" key="1">
    <citation type="journal article" date="2011" name="Environ. Microbiol.">
        <title>Genome of alkaliphilic Bacillus pseudofirmus OF4 reveals adaptations that support the ability to grow in an external pH range from 7.5 to 11.4.</title>
        <authorList>
            <person name="Janto B."/>
            <person name="Ahmed A."/>
            <person name="Ito M."/>
            <person name="Liu J."/>
            <person name="Hicks D.B."/>
            <person name="Pagni S."/>
            <person name="Fackelmayer O.J."/>
            <person name="Smith T.A."/>
            <person name="Earl J."/>
            <person name="Elbourne L.D."/>
            <person name="Hassan K."/>
            <person name="Paulsen I.T."/>
            <person name="Kolsto A.B."/>
            <person name="Tourasse N.J."/>
            <person name="Ehrlich G.D."/>
            <person name="Boissy R."/>
            <person name="Ivey D.M."/>
            <person name="Li G."/>
            <person name="Xue Y."/>
            <person name="Ma Y."/>
            <person name="Hu F.Z."/>
            <person name="Krulwich T.A."/>
        </authorList>
    </citation>
    <scope>NUCLEOTIDE SEQUENCE [LARGE SCALE GENOMIC DNA]</scope>
    <source>
        <strain evidence="10">ATCC BAA-2126 / JCM 17055 / OF4</strain>
    </source>
</reference>
<feature type="transmembrane region" description="Helical" evidence="7">
    <location>
        <begin position="137"/>
        <end position="156"/>
    </location>
</feature>
<evidence type="ECO:0000313" key="9">
    <source>
        <dbReference type="EMBL" id="ADC49245.1"/>
    </source>
</evidence>
<dbReference type="STRING" id="398511.BpOF4_05915"/>
<dbReference type="RefSeq" id="WP_012960518.1">
    <property type="nucleotide sequence ID" value="NC_013791.2"/>
</dbReference>
<feature type="domain" description="Acyltransferase 3" evidence="8">
    <location>
        <begin position="9"/>
        <end position="355"/>
    </location>
</feature>
<evidence type="ECO:0000256" key="2">
    <source>
        <dbReference type="ARBA" id="ARBA00007400"/>
    </source>
</evidence>
<protein>
    <submittedName>
        <fullName evidence="9">Acyltransferase 3</fullName>
    </submittedName>
</protein>
<feature type="transmembrane region" description="Helical" evidence="7">
    <location>
        <begin position="302"/>
        <end position="324"/>
    </location>
</feature>
<comment type="subcellular location">
    <subcellularLocation>
        <location evidence="1">Cell membrane</location>
        <topology evidence="1">Multi-pass membrane protein</topology>
    </subcellularLocation>
</comment>
<organism evidence="9 10">
    <name type="scientific">Alkalihalophilus pseudofirmus (strain ATCC BAA-2126 / JCM 17055 / OF4)</name>
    <name type="common">Bacillus pseudofirmus</name>
    <dbReference type="NCBI Taxonomy" id="398511"/>
    <lineage>
        <taxon>Bacteria</taxon>
        <taxon>Bacillati</taxon>
        <taxon>Bacillota</taxon>
        <taxon>Bacilli</taxon>
        <taxon>Bacillales</taxon>
        <taxon>Bacillaceae</taxon>
        <taxon>Alkalihalophilus</taxon>
    </lineage>
</organism>
<dbReference type="EMBL" id="CP001878">
    <property type="protein sequence ID" value="ADC49245.1"/>
    <property type="molecule type" value="Genomic_DNA"/>
</dbReference>
<comment type="similarity">
    <text evidence="2">Belongs to the acyltransferase 3 family.</text>
</comment>
<keyword evidence="9" id="KW-0012">Acyltransferase</keyword>
<evidence type="ECO:0000256" key="3">
    <source>
        <dbReference type="ARBA" id="ARBA00022475"/>
    </source>
</evidence>
<gene>
    <name evidence="9" type="ordered locus">BpOF4_05915</name>
</gene>
<evidence type="ECO:0000256" key="4">
    <source>
        <dbReference type="ARBA" id="ARBA00022692"/>
    </source>
</evidence>
<dbReference type="GO" id="GO:0009246">
    <property type="term" value="P:enterobacterial common antigen biosynthetic process"/>
    <property type="evidence" value="ECO:0007669"/>
    <property type="project" value="TreeGrafter"/>
</dbReference>
<feature type="transmembrane region" description="Helical" evidence="7">
    <location>
        <begin position="168"/>
        <end position="187"/>
    </location>
</feature>
<dbReference type="GO" id="GO:0005886">
    <property type="term" value="C:plasma membrane"/>
    <property type="evidence" value="ECO:0007669"/>
    <property type="project" value="UniProtKB-SubCell"/>
</dbReference>
<dbReference type="InterPro" id="IPR002656">
    <property type="entry name" value="Acyl_transf_3_dom"/>
</dbReference>
<feature type="transmembrane region" description="Helical" evidence="7">
    <location>
        <begin position="52"/>
        <end position="70"/>
    </location>
</feature>
<evidence type="ECO:0000256" key="6">
    <source>
        <dbReference type="ARBA" id="ARBA00023136"/>
    </source>
</evidence>